<accession>A0A4Q2L1U3</accession>
<feature type="transmembrane region" description="Helical" evidence="1">
    <location>
        <begin position="638"/>
        <end position="657"/>
    </location>
</feature>
<dbReference type="PANTHER" id="PTHR43685">
    <property type="entry name" value="GLYCOSYLTRANSFERASE"/>
    <property type="match status" value="1"/>
</dbReference>
<evidence type="ECO:0000313" key="2">
    <source>
        <dbReference type="EMBL" id="RXZ72044.1"/>
    </source>
</evidence>
<dbReference type="SUPFAM" id="SSF53448">
    <property type="entry name" value="Nucleotide-diphospho-sugar transferases"/>
    <property type="match status" value="1"/>
</dbReference>
<dbReference type="AlphaFoldDB" id="A0A4Q2L1U3"/>
<keyword evidence="1" id="KW-0812">Transmembrane</keyword>
<dbReference type="Proteomes" id="UP000293865">
    <property type="component" value="Unassembled WGS sequence"/>
</dbReference>
<dbReference type="Gene3D" id="3.90.550.10">
    <property type="entry name" value="Spore Coat Polysaccharide Biosynthesis Protein SpsA, Chain A"/>
    <property type="match status" value="1"/>
</dbReference>
<feature type="transmembrane region" description="Helical" evidence="1">
    <location>
        <begin position="444"/>
        <end position="470"/>
    </location>
</feature>
<proteinExistence type="predicted"/>
<feature type="transmembrane region" description="Helical" evidence="1">
    <location>
        <begin position="364"/>
        <end position="390"/>
    </location>
</feature>
<gene>
    <name evidence="2" type="ORF">ESP51_05345</name>
</gene>
<organism evidence="2 3">
    <name type="scientific">Agromyces albus</name>
    <dbReference type="NCBI Taxonomy" id="205332"/>
    <lineage>
        <taxon>Bacteria</taxon>
        <taxon>Bacillati</taxon>
        <taxon>Actinomycetota</taxon>
        <taxon>Actinomycetes</taxon>
        <taxon>Micrococcales</taxon>
        <taxon>Microbacteriaceae</taxon>
        <taxon>Agromyces</taxon>
    </lineage>
</organism>
<keyword evidence="2" id="KW-0808">Transferase</keyword>
<dbReference type="InterPro" id="IPR050834">
    <property type="entry name" value="Glycosyltransf_2"/>
</dbReference>
<feature type="transmembrane region" description="Helical" evidence="1">
    <location>
        <begin position="563"/>
        <end position="583"/>
    </location>
</feature>
<evidence type="ECO:0000313" key="3">
    <source>
        <dbReference type="Proteomes" id="UP000293865"/>
    </source>
</evidence>
<dbReference type="InterPro" id="IPR029044">
    <property type="entry name" value="Nucleotide-diphossugar_trans"/>
</dbReference>
<feature type="non-terminal residue" evidence="2">
    <location>
        <position position="659"/>
    </location>
</feature>
<name>A0A4Q2L1U3_9MICO</name>
<sequence length="659" mass="68842">MPRGEPPRLTTMFPRVTAILVVQHGGDHLRRTLEALQAQRRTPDALVIVLTEADAGAREIIEGAGATHIVEHSQHLSFGEAVRAGERVIGEPSTDADALWLLSEDSAPEPEALAKLLATLETAKSVGIAGPKLMHWDAPDRIAVFGRSITRLGRSVPLVADELDQGQHDGLSDVLGLDPAAILVRHTVWRALDGFDPGLPSADDALDFSIRARLAGHRVAVVPDARVAFAGVGVAGLPVARRPRTVRRRERAARAAELHRRLVYAPAFAVPLHWLTLLPLALLRSIRLLLVKTPGAIPGELTAAIRTMFSGMRVARARRTLKSGRTSGWAVVSPLRMQHDEMRRRAQLAAEARRARARGRKHELQFLTTGGGWVLLTSAVASVALFSWLIGANGIGGGALLPLSSGVGELWRNASYGWRDLATGLVGAPDPFAGLLAVIGSLTFWAPSFGLVLLWIVALPAAAIGAWFAASRLTERGAVRAAAALIWAISPTFLTALGDGRPGAVIAHVLLGWLAFAVFGAATSWAAAAAASLLFAAVVAAAPSLAPALLIAWLVGLAVSGRAAARLAGLPIPAVVLAAPLVFEQFARGTPLAVLADPGTPVVSAVPSAWQLALGFPSAPPAAWNELVGAVASVDPRLVVAALLAPLALAALAAVLAPG</sequence>
<keyword evidence="1" id="KW-1133">Transmembrane helix</keyword>
<feature type="transmembrane region" description="Helical" evidence="1">
    <location>
        <begin position="533"/>
        <end position="557"/>
    </location>
</feature>
<keyword evidence="3" id="KW-1185">Reference proteome</keyword>
<feature type="transmembrane region" description="Helical" evidence="1">
    <location>
        <begin position="262"/>
        <end position="283"/>
    </location>
</feature>
<dbReference type="EMBL" id="SDPN01000007">
    <property type="protein sequence ID" value="RXZ72044.1"/>
    <property type="molecule type" value="Genomic_DNA"/>
</dbReference>
<comment type="caution">
    <text evidence="2">The sequence shown here is derived from an EMBL/GenBank/DDBJ whole genome shotgun (WGS) entry which is preliminary data.</text>
</comment>
<feature type="transmembrane region" description="Helical" evidence="1">
    <location>
        <begin position="504"/>
        <end position="526"/>
    </location>
</feature>
<dbReference type="GO" id="GO:0016740">
    <property type="term" value="F:transferase activity"/>
    <property type="evidence" value="ECO:0007669"/>
    <property type="project" value="UniProtKB-KW"/>
</dbReference>
<dbReference type="Pfam" id="PF13641">
    <property type="entry name" value="Glyco_tranf_2_3"/>
    <property type="match status" value="1"/>
</dbReference>
<reference evidence="2 3" key="1">
    <citation type="submission" date="2019-01" db="EMBL/GenBank/DDBJ databases">
        <title>Agromyces.</title>
        <authorList>
            <person name="Li J."/>
        </authorList>
    </citation>
    <scope>NUCLEOTIDE SEQUENCE [LARGE SCALE GENOMIC DNA]</scope>
    <source>
        <strain evidence="2 3">DSM 15934</strain>
    </source>
</reference>
<evidence type="ECO:0000256" key="1">
    <source>
        <dbReference type="SAM" id="Phobius"/>
    </source>
</evidence>
<keyword evidence="1" id="KW-0472">Membrane</keyword>
<dbReference type="PANTHER" id="PTHR43685:SF3">
    <property type="entry name" value="SLR2126 PROTEIN"/>
    <property type="match status" value="1"/>
</dbReference>
<feature type="transmembrane region" description="Helical" evidence="1">
    <location>
        <begin position="477"/>
        <end position="498"/>
    </location>
</feature>
<protein>
    <submittedName>
        <fullName evidence="2">Glycosyltransferase family 2 protein</fullName>
    </submittedName>
</protein>